<dbReference type="InterPro" id="IPR025157">
    <property type="entry name" value="Hemagglutinin_rpt"/>
</dbReference>
<protein>
    <recommendedName>
        <fullName evidence="3">Filamentous haemagglutinin FhaB/tRNA nuclease CdiA-like TPS domain-containing protein</fullName>
    </recommendedName>
</protein>
<proteinExistence type="predicted"/>
<evidence type="ECO:0000256" key="2">
    <source>
        <dbReference type="SAM" id="SignalP"/>
    </source>
</evidence>
<evidence type="ECO:0000313" key="5">
    <source>
        <dbReference type="EMBL" id="PYD65069.1"/>
    </source>
</evidence>
<organism evidence="4 6">
    <name type="scientific">Komagataeibacter nataicola</name>
    <dbReference type="NCBI Taxonomy" id="265960"/>
    <lineage>
        <taxon>Bacteria</taxon>
        <taxon>Pseudomonadati</taxon>
        <taxon>Pseudomonadota</taxon>
        <taxon>Alphaproteobacteria</taxon>
        <taxon>Acetobacterales</taxon>
        <taxon>Acetobacteraceae</taxon>
        <taxon>Komagataeibacter</taxon>
    </lineage>
</organism>
<evidence type="ECO:0000313" key="4">
    <source>
        <dbReference type="EMBL" id="AQU87042.1"/>
    </source>
</evidence>
<dbReference type="NCBIfam" id="TIGR01901">
    <property type="entry name" value="adhes_NPXG"/>
    <property type="match status" value="1"/>
</dbReference>
<dbReference type="EMBL" id="CP019875">
    <property type="protein sequence ID" value="AQU87042.1"/>
    <property type="molecule type" value="Genomic_DNA"/>
</dbReference>
<dbReference type="SMART" id="SM00912">
    <property type="entry name" value="Haemagg_act"/>
    <property type="match status" value="1"/>
</dbReference>
<dbReference type="Gene3D" id="2.160.20.10">
    <property type="entry name" value="Single-stranded right-handed beta-helix, Pectin lyase-like"/>
    <property type="match status" value="1"/>
</dbReference>
<dbReference type="OrthoDB" id="2664633at2"/>
<dbReference type="GO" id="GO:0003824">
    <property type="term" value="F:catalytic activity"/>
    <property type="evidence" value="ECO:0007669"/>
    <property type="project" value="UniProtKB-ARBA"/>
</dbReference>
<dbReference type="Pfam" id="PF13332">
    <property type="entry name" value="Fil_haemagg_2"/>
    <property type="match status" value="4"/>
</dbReference>
<feature type="signal peptide" evidence="2">
    <location>
        <begin position="1"/>
        <end position="41"/>
    </location>
</feature>
<dbReference type="KEGG" id="kna:B0W47_05605"/>
<sequence>MMKTPRRTAAPDIIPDPSRLQCCVHVLAAASLFLASTVSMASAQQAEPQIVVDPHAGGPEPTLDKTQNGIDQVNIATPNAAGVSHNDFLEYGVPDTGVILNNATSATETKLGGEIAGNANLNGHAASLILNEVTGTLPTQMLGYTEVAGHLASVVVANPNGITCAGCGFINTARVTLVTGKPELDANGSLKDFTVSNGNITFSGQGGDFTTVPVLDILSRSVTLNAKVNAQTANIVAGRNTVDYGTNAAHPLTPDGSSTPEFAIDTAALGGMYANRIYMVVNEAGAGVRVDGTMAANAGDMTLTDAGDLVLNGNMTSTGNAQLASGGTVTVSGTFQAAQDASLSSQGLTTTASGGVAATKGTLDVTTTTLDNDGALTAGGPVTVRVNGTGTGNGKVSSGGDLSVTAVGDLGGALQFASGGQVAMTVGGTYSSGAAGGITAPGAIQVNATRISNGGTIQSGQAISIASTALGNSGRIVAQGGDLTFSTATMDNDGTMASAGALAGQATTSATGTGLMLGSSGVSFTTAGDLVGAMRFVTGGAATLDVGGAYDTGLGGGILAAGDVTVSAGGMDNAGAITSARKLAVTAASDVTNTGLLSGDDGVSITLPGTLANTDGTIQSRSGDVVINGPVPAASSSGTETSGTGDEAASATSGPSDETVAIPAATAAATAFVNQSGVVRAAGDVTVTADSITNDVSAGMSMVSADTTSQSYLQQALIGTIGQESGAARFDSLTQLVSGQASGSATASGYLFDTGVSTTLDGAAYLQAQLAAEQAAAAAAAATGTESGSASTAASGSTDGTPAATTTPTTPAPPLLGNGAVDADYASSQVFSGTGQASIGTVTGTQEQTLLNNAATEAQTLGLTYGTALTSAQKAGLTQPILWYVPQSVDGQTVLAPHVYLPTADQVSVTQGEIVGQDVTLTGNSVSNTGTVSARDDLSVSAATGEITDAGVLVGKGGSPEQYEAVQGVLASGGATTLSAEDGISVRGGTITSGGDLSLTSNGGIDLGALTSNSAASGDGTYASAVQNYGTTVTGKTDVTAIALGGNLSMEGSSLSAGGTATVMAAGDITLQATTDSQYSSNTSSYTTGFLGSTTITTTNTASASQQQGSDLSATGDLTVVADGSLSAQGSAQSAQDATVTVGGDVSLTATTDTSGWTYSRDKDGIFSGGDDYRSGSSSSNTPTLLAAVGNVSVTAGQPVSIWDLLFPPSQTLIAAPDPLTDLALLGTNTADYEFLQDESYDTQTLPQQVMGASGQIFTGGTAQVSAEEMRVLEENAYLASSRLGLTAGVSLTAAQQARLQVPLVWPVTVMVNGQQVVQMQVYLPPGKVGLTNSGDITLDGSAVEAGGDVTLQATGNIALNAVTDSQSYYSHSVSHGLLNKTTITESESSTSQIGSTIAANGNVSIVAGKNMSVAGTIAGGGNTTLQAGGSITESALQSTAQSAYSKKTSGLYLGTSGAGFEMGFGKSVQTANDSSTTWTPSEIGSTGGNLSITAGGPVAINASGLAAAKDLNVSGSSVSFNALNNVATESQTSDSMFIGLKSGLSDNSVVGQVADMALSAAQAANDKNTANLTLDAASIGITGASAGLSIAQALSKDAASGEVELVGVSAEVGFEHNRQTESSTTTAVQGATAAAGNALSVTATGETAGAAGSSAGNIIATASQLSGQTVTLNAPGTVTLQSGQDTTHTTSTQSSESAFVGATVSLSSDMQPGVSITGQFGGSHAHSNARSTTQVDTTVMGTDNVTINNAGGATMLDGAKVSGSSVDVTTGNLNITSAQNTASYASDQESGGFSFAIPVYGVGGEKGFSVNASAGALQDHYASTEGGGLSGVYAGNNGVNVAVAGNTNLDAGVIASTAAPSLNNVTTGSLTAGGEKNISDYAGASASFSFGNLTGGGKTGRIDKVPQTKGFADGGTFQGSAAAVASSHETESQSAIGSNITVDVGTTSGTLSRDATTANQAIANDFNASTESNILALTNVAETVAQKAGWTAYNGYKQVHGSKKSGTPVAHDALGGAAGSSKSSATQLPVK</sequence>
<dbReference type="InterPro" id="IPR008638">
    <property type="entry name" value="FhaB/CdiA-like_TPS"/>
</dbReference>
<reference evidence="4" key="2">
    <citation type="submission" date="2017-02" db="EMBL/GenBank/DDBJ databases">
        <authorList>
            <person name="Zhang H."/>
        </authorList>
    </citation>
    <scope>NUCLEOTIDE SEQUENCE</scope>
    <source>
        <strain evidence="4">RZS01</strain>
    </source>
</reference>
<dbReference type="Proteomes" id="UP000247512">
    <property type="component" value="Unassembled WGS sequence"/>
</dbReference>
<accession>A0A9N7H096</accession>
<evidence type="ECO:0000313" key="7">
    <source>
        <dbReference type="Proteomes" id="UP000247512"/>
    </source>
</evidence>
<feature type="chain" id="PRO_5040286407" description="Filamentous haemagglutinin FhaB/tRNA nuclease CdiA-like TPS domain-containing protein" evidence="2">
    <location>
        <begin position="42"/>
        <end position="2032"/>
    </location>
</feature>
<dbReference type="RefSeq" id="WP_078524640.1">
    <property type="nucleotide sequence ID" value="NZ_CP019875.1"/>
</dbReference>
<reference evidence="5 7" key="3">
    <citation type="submission" date="2017-06" db="EMBL/GenBank/DDBJ databases">
        <title>A draft genome sequence of Komagataeibacter nataicola LMG 1536.</title>
        <authorList>
            <person name="Skraban J."/>
            <person name="Cleenwerck I."/>
            <person name="Vandamme P."/>
            <person name="Trcek J."/>
        </authorList>
    </citation>
    <scope>NUCLEOTIDE SEQUENCE [LARGE SCALE GENOMIC DNA]</scope>
    <source>
        <strain evidence="5 7">LMG 1536</strain>
    </source>
</reference>
<evidence type="ECO:0000313" key="6">
    <source>
        <dbReference type="Proteomes" id="UP000189683"/>
    </source>
</evidence>
<reference evidence="6" key="1">
    <citation type="submission" date="2017-02" db="EMBL/GenBank/DDBJ databases">
        <title>zhang.</title>
        <authorList>
            <person name="Zhang H."/>
        </authorList>
    </citation>
    <scope>NUCLEOTIDE SEQUENCE [LARGE SCALE GENOMIC DNA]</scope>
    <source>
        <strain evidence="6">RZS01</strain>
    </source>
</reference>
<evidence type="ECO:0000259" key="3">
    <source>
        <dbReference type="SMART" id="SM00912"/>
    </source>
</evidence>
<dbReference type="SUPFAM" id="SSF51126">
    <property type="entry name" value="Pectin lyase-like"/>
    <property type="match status" value="1"/>
</dbReference>
<name>A0A9N7H096_9PROT</name>
<feature type="region of interest" description="Disordered" evidence="1">
    <location>
        <begin position="2001"/>
        <end position="2032"/>
    </location>
</feature>
<feature type="compositionally biased region" description="Low complexity" evidence="1">
    <location>
        <begin position="2014"/>
        <end position="2026"/>
    </location>
</feature>
<keyword evidence="7" id="KW-1185">Reference proteome</keyword>
<dbReference type="EMBL" id="NIRT01000045">
    <property type="protein sequence ID" value="PYD65069.1"/>
    <property type="molecule type" value="Genomic_DNA"/>
</dbReference>
<keyword evidence="2" id="KW-0732">Signal</keyword>
<feature type="compositionally biased region" description="Low complexity" evidence="1">
    <location>
        <begin position="787"/>
        <end position="809"/>
    </location>
</feature>
<feature type="region of interest" description="Disordered" evidence="1">
    <location>
        <begin position="787"/>
        <end position="819"/>
    </location>
</feature>
<evidence type="ECO:0000256" key="1">
    <source>
        <dbReference type="SAM" id="MobiDB-lite"/>
    </source>
</evidence>
<dbReference type="Proteomes" id="UP000189683">
    <property type="component" value="Chromosome"/>
</dbReference>
<dbReference type="Pfam" id="PF05860">
    <property type="entry name" value="TPS"/>
    <property type="match status" value="1"/>
</dbReference>
<gene>
    <name evidence="4" type="ORF">B0W47_05605</name>
    <name evidence="5" type="ORF">CDI09_15650</name>
</gene>
<dbReference type="InterPro" id="IPR011050">
    <property type="entry name" value="Pectin_lyase_fold/virulence"/>
</dbReference>
<feature type="region of interest" description="Disordered" evidence="1">
    <location>
        <begin position="629"/>
        <end position="657"/>
    </location>
</feature>
<feature type="domain" description="Filamentous haemagglutinin FhaB/tRNA nuclease CdiA-like TPS" evidence="3">
    <location>
        <begin position="67"/>
        <end position="187"/>
    </location>
</feature>
<dbReference type="InterPro" id="IPR012334">
    <property type="entry name" value="Pectin_lyas_fold"/>
</dbReference>
<feature type="compositionally biased region" description="Low complexity" evidence="1">
    <location>
        <begin position="633"/>
        <end position="649"/>
    </location>
</feature>